<evidence type="ECO:0000256" key="10">
    <source>
        <dbReference type="SAM" id="Phobius"/>
    </source>
</evidence>
<protein>
    <recommendedName>
        <fullName evidence="8">Guanidinium exporter</fullName>
    </recommendedName>
</protein>
<evidence type="ECO:0000256" key="3">
    <source>
        <dbReference type="ARBA" id="ARBA00022475"/>
    </source>
</evidence>
<dbReference type="PANTHER" id="PTHR30561:SF0">
    <property type="entry name" value="GUANIDINIUM EXPORTER"/>
    <property type="match status" value="1"/>
</dbReference>
<evidence type="ECO:0000256" key="6">
    <source>
        <dbReference type="ARBA" id="ARBA00023136"/>
    </source>
</evidence>
<dbReference type="FunFam" id="1.10.3730.20:FF:000001">
    <property type="entry name" value="Quaternary ammonium compound resistance transporter SugE"/>
    <property type="match status" value="1"/>
</dbReference>
<comment type="subcellular location">
    <subcellularLocation>
        <location evidence="1 9">Cell membrane</location>
        <topology evidence="1 9">Multi-pass membrane protein</topology>
    </subcellularLocation>
</comment>
<evidence type="ECO:0000256" key="8">
    <source>
        <dbReference type="ARBA" id="ARBA00039168"/>
    </source>
</evidence>
<dbReference type="InterPro" id="IPR000390">
    <property type="entry name" value="Small_drug/metabolite_transptr"/>
</dbReference>
<dbReference type="RefSeq" id="WP_096616925.1">
    <property type="nucleotide sequence ID" value="NZ_JACRYZ010000018.1"/>
</dbReference>
<dbReference type="Gene3D" id="1.10.3730.20">
    <property type="match status" value="1"/>
</dbReference>
<dbReference type="SUPFAM" id="SSF103481">
    <property type="entry name" value="Multidrug resistance efflux transporter EmrE"/>
    <property type="match status" value="1"/>
</dbReference>
<feature type="transmembrane region" description="Helical" evidence="10">
    <location>
        <begin position="29"/>
        <end position="50"/>
    </location>
</feature>
<evidence type="ECO:0000256" key="2">
    <source>
        <dbReference type="ARBA" id="ARBA00022448"/>
    </source>
</evidence>
<evidence type="ECO:0000256" key="7">
    <source>
        <dbReference type="ARBA" id="ARBA00038151"/>
    </source>
</evidence>
<organism evidence="11">
    <name type="scientific">Wolbachia pipientis</name>
    <dbReference type="NCBI Taxonomy" id="955"/>
    <lineage>
        <taxon>Bacteria</taxon>
        <taxon>Pseudomonadati</taxon>
        <taxon>Pseudomonadota</taxon>
        <taxon>Alphaproteobacteria</taxon>
        <taxon>Rickettsiales</taxon>
        <taxon>Anaplasmataceae</taxon>
        <taxon>Wolbachieae</taxon>
        <taxon>Wolbachia</taxon>
    </lineage>
</organism>
<dbReference type="OrthoDB" id="9808638at2"/>
<evidence type="ECO:0000256" key="5">
    <source>
        <dbReference type="ARBA" id="ARBA00022989"/>
    </source>
</evidence>
<keyword evidence="3" id="KW-1003">Cell membrane</keyword>
<dbReference type="GO" id="GO:0005886">
    <property type="term" value="C:plasma membrane"/>
    <property type="evidence" value="ECO:0007669"/>
    <property type="project" value="UniProtKB-SubCell"/>
</dbReference>
<name>A0A6H2NUK3_WOLPI</name>
<gene>
    <name evidence="11" type="ORF">COM43_002425</name>
</gene>
<dbReference type="Proteomes" id="UP000217566">
    <property type="component" value="Unassembled WGS sequence"/>
</dbReference>
<reference evidence="11" key="1">
    <citation type="submission" date="2019-07" db="EMBL/GenBank/DDBJ databases">
        <title>Genome assemblies of Wolbachia strains wAlbA and wAlbB in wild caught Aedes albopictus specimens.</title>
        <authorList>
            <person name="Kulkarni A."/>
            <person name="Yu W."/>
            <person name="Xue R.-D."/>
            <person name="Ma Y."/>
            <person name="Xu J."/>
        </authorList>
    </citation>
    <scope>NUCLEOTIDE SEQUENCE</scope>
    <source>
        <strain evidence="11">FL2016</strain>
    </source>
</reference>
<evidence type="ECO:0000256" key="9">
    <source>
        <dbReference type="RuleBase" id="RU003942"/>
    </source>
</evidence>
<evidence type="ECO:0000256" key="4">
    <source>
        <dbReference type="ARBA" id="ARBA00022692"/>
    </source>
</evidence>
<dbReference type="InterPro" id="IPR045324">
    <property type="entry name" value="Small_multidrug_res"/>
</dbReference>
<dbReference type="GO" id="GO:0022857">
    <property type="term" value="F:transmembrane transporter activity"/>
    <property type="evidence" value="ECO:0007669"/>
    <property type="project" value="InterPro"/>
</dbReference>
<keyword evidence="5 10" id="KW-1133">Transmembrane helix</keyword>
<dbReference type="InterPro" id="IPR037185">
    <property type="entry name" value="EmrE-like"/>
</dbReference>
<dbReference type="GO" id="GO:1990961">
    <property type="term" value="P:xenobiotic detoxification by transmembrane export across the plasma membrane"/>
    <property type="evidence" value="ECO:0007669"/>
    <property type="project" value="UniProtKB-ARBA"/>
</dbReference>
<comment type="caution">
    <text evidence="11">The sequence shown here is derived from an EMBL/GenBank/DDBJ whole genome shotgun (WGS) entry which is preliminary data.</text>
</comment>
<comment type="similarity">
    <text evidence="7">Belongs to the drug/metabolite transporter (DMT) superfamily. Small multidrug resistance (SMR) (TC 2.A.7.1) family. Gdx/SugE subfamily.</text>
</comment>
<evidence type="ECO:0000313" key="11">
    <source>
        <dbReference type="EMBL" id="TVS90361.1"/>
    </source>
</evidence>
<feature type="transmembrane region" description="Helical" evidence="10">
    <location>
        <begin position="84"/>
        <end position="103"/>
    </location>
</feature>
<dbReference type="Pfam" id="PF00893">
    <property type="entry name" value="Multi_Drug_Res"/>
    <property type="match status" value="1"/>
</dbReference>
<keyword evidence="2" id="KW-0813">Transport</keyword>
<feature type="transmembrane region" description="Helical" evidence="10">
    <location>
        <begin position="57"/>
        <end position="78"/>
    </location>
</feature>
<sequence length="114" mass="12635">MNWIYLLLSSLIEVFWVITLKHSCGFTHLVPSIISIFSMALSTYLLSLAIRSIPIGVCYAIWTGVGAIGASILGVYLFNEPVNLFEVICFILVTFGIIGLKLFDTAKQTVDKME</sequence>
<keyword evidence="6 10" id="KW-0472">Membrane</keyword>
<evidence type="ECO:0000256" key="1">
    <source>
        <dbReference type="ARBA" id="ARBA00004651"/>
    </source>
</evidence>
<proteinExistence type="inferred from homology"/>
<dbReference type="AlphaFoldDB" id="A0A6H2NUK3"/>
<accession>A0A6H2NUK3</accession>
<dbReference type="EMBL" id="NWVK02000108">
    <property type="protein sequence ID" value="TVS90361.1"/>
    <property type="molecule type" value="Genomic_DNA"/>
</dbReference>
<dbReference type="PANTHER" id="PTHR30561">
    <property type="entry name" value="SMR FAMILY PROTON-DEPENDENT DRUG EFFLUX TRANSPORTER SUGE"/>
    <property type="match status" value="1"/>
</dbReference>
<keyword evidence="4 9" id="KW-0812">Transmembrane</keyword>